<sequence>MGISEQDAIKELQTRDAVFVAYSQATKLPYVICDEESFNDQVWVFATEEEIKAFGKKKLEEKVLLMGMKYEKKDYPRFYGTLYAIGVNSVVWVDGENQIEVELTKIARQADFSQLEPKKQPLFNSTLQLSGIYFMQELRRPLKKEERTANMREMEEELIVNLKKSEFLVAMATDPEDPKKVNIPYLKNKQGDILQPAFTDVMEFDKFARGKKLRAAKVPFAKLPGLIISQAKAFVINPMGFNLILDREQLGRILGVKIPAAVPMPAAQPEKPEEAKAEETQNAPAAEEAAQPAEDAAKSEE</sequence>
<name>A0ABV1CR03_9FIRM</name>
<feature type="region of interest" description="Disordered" evidence="1">
    <location>
        <begin position="264"/>
        <end position="301"/>
    </location>
</feature>
<dbReference type="EMBL" id="JBBNFW010000184">
    <property type="protein sequence ID" value="MEQ2414071.1"/>
    <property type="molecule type" value="Genomic_DNA"/>
</dbReference>
<dbReference type="Proteomes" id="UP001470752">
    <property type="component" value="Unassembled WGS sequence"/>
</dbReference>
<keyword evidence="4" id="KW-1185">Reference proteome</keyword>
<protein>
    <submittedName>
        <fullName evidence="3">SseB family protein</fullName>
    </submittedName>
</protein>
<dbReference type="InterPro" id="IPR009839">
    <property type="entry name" value="SseB_N"/>
</dbReference>
<feature type="compositionally biased region" description="Basic and acidic residues" evidence="1">
    <location>
        <begin position="270"/>
        <end position="279"/>
    </location>
</feature>
<evidence type="ECO:0000313" key="4">
    <source>
        <dbReference type="Proteomes" id="UP001470752"/>
    </source>
</evidence>
<evidence type="ECO:0000256" key="1">
    <source>
        <dbReference type="SAM" id="MobiDB-lite"/>
    </source>
</evidence>
<feature type="compositionally biased region" description="Low complexity" evidence="1">
    <location>
        <begin position="280"/>
        <end position="294"/>
    </location>
</feature>
<organism evidence="3 4">
    <name type="scientific">Blautia acetigignens</name>
    <dbReference type="NCBI Taxonomy" id="2981783"/>
    <lineage>
        <taxon>Bacteria</taxon>
        <taxon>Bacillati</taxon>
        <taxon>Bacillota</taxon>
        <taxon>Clostridia</taxon>
        <taxon>Lachnospirales</taxon>
        <taxon>Lachnospiraceae</taxon>
        <taxon>Blautia</taxon>
    </lineage>
</organism>
<gene>
    <name evidence="3" type="ORF">AAAX94_13715</name>
</gene>
<accession>A0ABV1CR03</accession>
<reference evidence="3 4" key="1">
    <citation type="submission" date="2024-04" db="EMBL/GenBank/DDBJ databases">
        <title>Human intestinal bacterial collection.</title>
        <authorList>
            <person name="Pauvert C."/>
            <person name="Hitch T.C.A."/>
            <person name="Clavel T."/>
        </authorList>
    </citation>
    <scope>NUCLEOTIDE SEQUENCE [LARGE SCALE GENOMIC DNA]</scope>
    <source>
        <strain evidence="3 4">CLA-AA-H161</strain>
    </source>
</reference>
<comment type="caution">
    <text evidence="3">The sequence shown here is derived from an EMBL/GenBank/DDBJ whole genome shotgun (WGS) entry which is preliminary data.</text>
</comment>
<proteinExistence type="predicted"/>
<feature type="domain" description="SseB protein N-terminal" evidence="2">
    <location>
        <begin position="153"/>
        <end position="250"/>
    </location>
</feature>
<evidence type="ECO:0000313" key="3">
    <source>
        <dbReference type="EMBL" id="MEQ2414071.1"/>
    </source>
</evidence>
<evidence type="ECO:0000259" key="2">
    <source>
        <dbReference type="Pfam" id="PF07179"/>
    </source>
</evidence>
<dbReference type="RefSeq" id="WP_195588062.1">
    <property type="nucleotide sequence ID" value="NZ_JAOQJM010000013.1"/>
</dbReference>
<dbReference type="Pfam" id="PF07179">
    <property type="entry name" value="SseB"/>
    <property type="match status" value="1"/>
</dbReference>